<reference evidence="6 7" key="1">
    <citation type="journal article" date="2016" name="Int. J. Syst. Evol. Microbiol.">
        <title>Agromyces aureus sp. nov., isolated from the rhizosphere of Salix caprea L. grown in a heavy-metal-contaminated soil.</title>
        <authorList>
            <person name="Corretto E."/>
            <person name="Antonielli L."/>
            <person name="Sessitsch A."/>
            <person name="Compant S."/>
            <person name="Gorfer M."/>
            <person name="Kuffner M."/>
            <person name="Brader G."/>
        </authorList>
    </citation>
    <scope>NUCLEOTIDE SEQUENCE [LARGE SCALE GENOMIC DNA]</scope>
    <source>
        <strain evidence="6 7">AR33</strain>
    </source>
</reference>
<protein>
    <recommendedName>
        <fullName evidence="5">HTH merR-type domain-containing protein</fullName>
    </recommendedName>
</protein>
<evidence type="ECO:0000256" key="1">
    <source>
        <dbReference type="ARBA" id="ARBA00022491"/>
    </source>
</evidence>
<dbReference type="PROSITE" id="PS50937">
    <property type="entry name" value="HTH_MERR_2"/>
    <property type="match status" value="1"/>
</dbReference>
<keyword evidence="2" id="KW-0805">Transcription regulation</keyword>
<feature type="domain" description="HTH merR-type" evidence="5">
    <location>
        <begin position="3"/>
        <end position="72"/>
    </location>
</feature>
<dbReference type="InterPro" id="IPR047057">
    <property type="entry name" value="MerR_fam"/>
</dbReference>
<dbReference type="SMART" id="SM00422">
    <property type="entry name" value="HTH_MERR"/>
    <property type="match status" value="1"/>
</dbReference>
<evidence type="ECO:0000313" key="7">
    <source>
        <dbReference type="Proteomes" id="UP000078437"/>
    </source>
</evidence>
<dbReference type="GO" id="GO:0003700">
    <property type="term" value="F:DNA-binding transcription factor activity"/>
    <property type="evidence" value="ECO:0007669"/>
    <property type="project" value="InterPro"/>
</dbReference>
<dbReference type="SUPFAM" id="SSF46955">
    <property type="entry name" value="Putative DNA-binding domain"/>
    <property type="match status" value="1"/>
</dbReference>
<dbReference type="Gene3D" id="1.10.1660.10">
    <property type="match status" value="1"/>
</dbReference>
<accession>A0A191WGN2</accession>
<dbReference type="STRING" id="453304.ATC03_12040"/>
<dbReference type="GO" id="GO:0003677">
    <property type="term" value="F:DNA binding"/>
    <property type="evidence" value="ECO:0007669"/>
    <property type="project" value="UniProtKB-KW"/>
</dbReference>
<dbReference type="EMBL" id="CP013979">
    <property type="protein sequence ID" value="ANJ27339.1"/>
    <property type="molecule type" value="Genomic_DNA"/>
</dbReference>
<dbReference type="Pfam" id="PF13411">
    <property type="entry name" value="MerR_1"/>
    <property type="match status" value="1"/>
</dbReference>
<reference evidence="7" key="2">
    <citation type="submission" date="2016-01" db="EMBL/GenBank/DDBJ databases">
        <title>Complete genome sequence of Agromyces aureus AR33T and comparison with related organisms.</title>
        <authorList>
            <person name="Corretto E."/>
            <person name="Antonielli L."/>
            <person name="Sessitsch A."/>
            <person name="Brader G."/>
        </authorList>
    </citation>
    <scope>NUCLEOTIDE SEQUENCE [LARGE SCALE GENOMIC DNA]</scope>
    <source>
        <strain evidence="7">AR33</strain>
    </source>
</reference>
<proteinExistence type="predicted"/>
<evidence type="ECO:0000256" key="4">
    <source>
        <dbReference type="ARBA" id="ARBA00023163"/>
    </source>
</evidence>
<keyword evidence="3" id="KW-0238">DNA-binding</keyword>
<gene>
    <name evidence="6" type="ORF">ATC03_12040</name>
</gene>
<evidence type="ECO:0000256" key="2">
    <source>
        <dbReference type="ARBA" id="ARBA00023015"/>
    </source>
</evidence>
<dbReference type="PANTHER" id="PTHR30204">
    <property type="entry name" value="REDOX-CYCLING DRUG-SENSING TRANSCRIPTIONAL ACTIVATOR SOXR"/>
    <property type="match status" value="1"/>
</dbReference>
<dbReference type="InterPro" id="IPR000551">
    <property type="entry name" value="MerR-type_HTH_dom"/>
</dbReference>
<evidence type="ECO:0000256" key="3">
    <source>
        <dbReference type="ARBA" id="ARBA00023125"/>
    </source>
</evidence>
<sequence length="155" mass="16746">MGGLRISEMAERTGLPASTIRYYESAGLIEPAERGSNGYRMYGDVEVERLSFIAGAKRLNLGLTEVRHLVAARESDLCEHVQRDMRAVVATRLAETRAQIAELVRLSDELQRAEDRLSQPATGGVCSDACACSVITGDEALQPPAGATVLSVLNR</sequence>
<dbReference type="PANTHER" id="PTHR30204:SF69">
    <property type="entry name" value="MERR-FAMILY TRANSCRIPTIONAL REGULATOR"/>
    <property type="match status" value="1"/>
</dbReference>
<evidence type="ECO:0000259" key="5">
    <source>
        <dbReference type="PROSITE" id="PS50937"/>
    </source>
</evidence>
<dbReference type="AlphaFoldDB" id="A0A191WGN2"/>
<dbReference type="Proteomes" id="UP000078437">
    <property type="component" value="Chromosome"/>
</dbReference>
<keyword evidence="4" id="KW-0804">Transcription</keyword>
<dbReference type="KEGG" id="agy:ATC03_12040"/>
<dbReference type="InterPro" id="IPR009061">
    <property type="entry name" value="DNA-bd_dom_put_sf"/>
</dbReference>
<keyword evidence="1" id="KW-0678">Repressor</keyword>
<evidence type="ECO:0000313" key="6">
    <source>
        <dbReference type="EMBL" id="ANJ27339.1"/>
    </source>
</evidence>
<organism evidence="6 7">
    <name type="scientific">Agromyces aureus</name>
    <dbReference type="NCBI Taxonomy" id="453304"/>
    <lineage>
        <taxon>Bacteria</taxon>
        <taxon>Bacillati</taxon>
        <taxon>Actinomycetota</taxon>
        <taxon>Actinomycetes</taxon>
        <taxon>Micrococcales</taxon>
        <taxon>Microbacteriaceae</taxon>
        <taxon>Agromyces</taxon>
    </lineage>
</organism>
<dbReference type="OrthoDB" id="9802039at2"/>
<dbReference type="RefSeq" id="WP_067877340.1">
    <property type="nucleotide sequence ID" value="NZ_CP013979.1"/>
</dbReference>
<keyword evidence="7" id="KW-1185">Reference proteome</keyword>
<name>A0A191WGN2_9MICO</name>
<dbReference type="PRINTS" id="PR00040">
    <property type="entry name" value="HTHMERR"/>
</dbReference>